<dbReference type="FunFam" id="3.40.50.1700:FF:000003">
    <property type="entry name" value="Probable beta-glucosidase"/>
    <property type="match status" value="1"/>
</dbReference>
<keyword evidence="5 13" id="KW-0732">Signal</keyword>
<evidence type="ECO:0000256" key="12">
    <source>
        <dbReference type="RuleBase" id="RU361161"/>
    </source>
</evidence>
<keyword evidence="11 12" id="KW-0624">Polysaccharide degradation</keyword>
<keyword evidence="9 12" id="KW-0119">Carbohydrate metabolism</keyword>
<dbReference type="OrthoDB" id="416222at2759"/>
<dbReference type="InterPro" id="IPR036881">
    <property type="entry name" value="Glyco_hydro_3_C_sf"/>
</dbReference>
<dbReference type="AlphaFoldDB" id="A0A0U1LQZ2"/>
<dbReference type="PRINTS" id="PR00133">
    <property type="entry name" value="GLHYDRLASE3"/>
</dbReference>
<evidence type="ECO:0000256" key="11">
    <source>
        <dbReference type="ARBA" id="ARBA00023326"/>
    </source>
</evidence>
<evidence type="ECO:0000256" key="10">
    <source>
        <dbReference type="ARBA" id="ARBA00023295"/>
    </source>
</evidence>
<dbReference type="EMBL" id="CVMT01000002">
    <property type="protein sequence ID" value="CRG85810.1"/>
    <property type="molecule type" value="Genomic_DNA"/>
</dbReference>
<keyword evidence="8" id="KW-0325">Glycoprotein</keyword>
<keyword evidence="16" id="KW-1185">Reference proteome</keyword>
<dbReference type="Gene3D" id="3.20.20.300">
    <property type="entry name" value="Glycoside hydrolase, family 3, N-terminal domain"/>
    <property type="match status" value="1"/>
</dbReference>
<comment type="pathway">
    <text evidence="2 12">Glycan metabolism; cellulose degradation.</text>
</comment>
<sequence>MRNEWLVALAAAAVAHGEDLAYSPPSYPSPWANGKGDWAEAYQKAVDFVSQLTLAEKVNLTSGIGWEGGQCVGQSGSIPSKDFRGLCMQDSPLGVRFADYVSAFPAGMNVAATWDRDLAYKRGQAMGSEHRDKGVDVQLGPVAGPLGRTPEGGRNWEGFSPDPVLTGNMMGKTIEGIQDAGVIACAKHYIGNEQEHFRQGSQGNYTISDSISSNIDDKTLHELYLWPFADAVRAGVGSFMCSYNQVNNSYACGNSYLLNHVLKGELDFQGFVMTDWSAQHSGVGDALAGTDMDMPGDVSFDSGTAFFGANLTIAVLNGTVPEWRIDDMAVRIMSAYYKVGRDRTRVPINFSSWTQDTYGYEQFYASETYTEINGHVDVRADHAKIIREIGSASAVLLKNVNGALPLTGDEKNVGVFGEDAGSNINGVNGCSDRGCDDGTLAMGWGSGSDEFPYLVTPEQAIEAEVIKNGGIFTAITNQSAIDKAQTVARQASTCLVFANADSGEGYIDVDGNTGDRNNLTLWQNGEAMINAVAGECNNTIVVLHTVGPVLVESWLHHPNITAVLWAGLPGQESGNSLVDVLYGSVNPGGKTPFTWGKQRSDWGTDILYAPNNGEGPPQQDFTEGIFVDYRHFDKANITPTFEFGYGLSYTSFSFSGLEVKPEPAAPYTPAKGKTGAAPTFGKVEDASAYVYPDDINRIEAYIYPYINSTDLKASSGDPNYGWPSKKYIPEGAQDGSAQDINPAGGSPGGNEGLYDVVATVSVNIKNTGAVVGDEVPQVYVSLGGPSDAPRVLRAFDRLTIQPGQQTTWTTTLTRRDVSNWDTASQNWVVSDYPKTVYVGNSSRNLPLKATLTLNSS</sequence>
<dbReference type="Proteomes" id="UP000054383">
    <property type="component" value="Unassembled WGS sequence"/>
</dbReference>
<dbReference type="UniPathway" id="UPA00696"/>
<feature type="chain" id="PRO_5006711163" description="beta-glucosidase" evidence="13">
    <location>
        <begin position="18"/>
        <end position="856"/>
    </location>
</feature>
<evidence type="ECO:0000259" key="14">
    <source>
        <dbReference type="SMART" id="SM01217"/>
    </source>
</evidence>
<dbReference type="PANTHER" id="PTHR42715:SF29">
    <property type="entry name" value="BETA-GLUCOSIDASE A-RELATED"/>
    <property type="match status" value="1"/>
</dbReference>
<dbReference type="InterPro" id="IPR001764">
    <property type="entry name" value="Glyco_hydro_3_N"/>
</dbReference>
<dbReference type="GO" id="GO:0030245">
    <property type="term" value="P:cellulose catabolic process"/>
    <property type="evidence" value="ECO:0007669"/>
    <property type="project" value="UniProtKB-UniPathway"/>
</dbReference>
<gene>
    <name evidence="15" type="primary">bgl1</name>
    <name evidence="15" type="ORF">PISL3812_02821</name>
</gene>
<dbReference type="SUPFAM" id="SSF51445">
    <property type="entry name" value="(Trans)glycosidases"/>
    <property type="match status" value="1"/>
</dbReference>
<evidence type="ECO:0000313" key="16">
    <source>
        <dbReference type="Proteomes" id="UP000054383"/>
    </source>
</evidence>
<reference evidence="15 16" key="1">
    <citation type="submission" date="2015-04" db="EMBL/GenBank/DDBJ databases">
        <authorList>
            <person name="Syromyatnikov M.Y."/>
            <person name="Popov V.N."/>
        </authorList>
    </citation>
    <scope>NUCLEOTIDE SEQUENCE [LARGE SCALE GENOMIC DNA]</scope>
    <source>
        <strain evidence="15">WF-38-12</strain>
    </source>
</reference>
<dbReference type="SUPFAM" id="SSF52279">
    <property type="entry name" value="Beta-D-glucan exohydrolase, C-terminal domain"/>
    <property type="match status" value="1"/>
</dbReference>
<dbReference type="InterPro" id="IPR002772">
    <property type="entry name" value="Glyco_hydro_3_C"/>
</dbReference>
<dbReference type="InterPro" id="IPR026891">
    <property type="entry name" value="Fn3-like"/>
</dbReference>
<accession>A0A0U1LQZ2</accession>
<dbReference type="Gene3D" id="2.60.40.10">
    <property type="entry name" value="Immunoglobulins"/>
    <property type="match status" value="1"/>
</dbReference>
<dbReference type="InterPro" id="IPR036962">
    <property type="entry name" value="Glyco_hydro_3_N_sf"/>
</dbReference>
<dbReference type="InterPro" id="IPR013783">
    <property type="entry name" value="Ig-like_fold"/>
</dbReference>
<protein>
    <recommendedName>
        <fullName evidence="4 12">beta-glucosidase</fullName>
        <ecNumber evidence="4 12">3.2.1.21</ecNumber>
    </recommendedName>
</protein>
<feature type="domain" description="Fibronectin type III-like" evidence="14">
    <location>
        <begin position="774"/>
        <end position="842"/>
    </location>
</feature>
<evidence type="ECO:0000256" key="13">
    <source>
        <dbReference type="SAM" id="SignalP"/>
    </source>
</evidence>
<dbReference type="Pfam" id="PF01915">
    <property type="entry name" value="Glyco_hydro_3_C"/>
    <property type="match status" value="1"/>
</dbReference>
<evidence type="ECO:0000256" key="7">
    <source>
        <dbReference type="ARBA" id="ARBA00023001"/>
    </source>
</evidence>
<dbReference type="FunFam" id="3.20.20.300:FF:000002">
    <property type="entry name" value="Probable beta-glucosidase"/>
    <property type="match status" value="1"/>
</dbReference>
<dbReference type="PROSITE" id="PS00775">
    <property type="entry name" value="GLYCOSYL_HYDROL_F3"/>
    <property type="match status" value="1"/>
</dbReference>
<keyword evidence="10 12" id="KW-0326">Glycosidase</keyword>
<evidence type="ECO:0000256" key="1">
    <source>
        <dbReference type="ARBA" id="ARBA00000448"/>
    </source>
</evidence>
<evidence type="ECO:0000256" key="5">
    <source>
        <dbReference type="ARBA" id="ARBA00022729"/>
    </source>
</evidence>
<dbReference type="Pfam" id="PF14310">
    <property type="entry name" value="Fn3-like"/>
    <property type="match status" value="1"/>
</dbReference>
<dbReference type="EC" id="3.2.1.21" evidence="4 12"/>
<evidence type="ECO:0000313" key="15">
    <source>
        <dbReference type="EMBL" id="CRG85810.1"/>
    </source>
</evidence>
<evidence type="ECO:0000256" key="4">
    <source>
        <dbReference type="ARBA" id="ARBA00012744"/>
    </source>
</evidence>
<dbReference type="InterPro" id="IPR050288">
    <property type="entry name" value="Cellulose_deg_GH3"/>
</dbReference>
<comment type="similarity">
    <text evidence="3 12">Belongs to the glycosyl hydrolase 3 family.</text>
</comment>
<keyword evidence="6 12" id="KW-0378">Hydrolase</keyword>
<proteinExistence type="inferred from homology"/>
<evidence type="ECO:0000256" key="8">
    <source>
        <dbReference type="ARBA" id="ARBA00023180"/>
    </source>
</evidence>
<dbReference type="PANTHER" id="PTHR42715">
    <property type="entry name" value="BETA-GLUCOSIDASE"/>
    <property type="match status" value="1"/>
</dbReference>
<dbReference type="InterPro" id="IPR019800">
    <property type="entry name" value="Glyco_hydro_3_AS"/>
</dbReference>
<dbReference type="SMART" id="SM01217">
    <property type="entry name" value="Fn3_like"/>
    <property type="match status" value="1"/>
</dbReference>
<feature type="signal peptide" evidence="13">
    <location>
        <begin position="1"/>
        <end position="17"/>
    </location>
</feature>
<evidence type="ECO:0000256" key="9">
    <source>
        <dbReference type="ARBA" id="ARBA00023277"/>
    </source>
</evidence>
<evidence type="ECO:0000256" key="6">
    <source>
        <dbReference type="ARBA" id="ARBA00022801"/>
    </source>
</evidence>
<dbReference type="Gene3D" id="3.40.50.1700">
    <property type="entry name" value="Glycoside hydrolase family 3 C-terminal domain"/>
    <property type="match status" value="1"/>
</dbReference>
<keyword evidence="7" id="KW-0136">Cellulose degradation</keyword>
<evidence type="ECO:0000256" key="2">
    <source>
        <dbReference type="ARBA" id="ARBA00004987"/>
    </source>
</evidence>
<dbReference type="Pfam" id="PF00933">
    <property type="entry name" value="Glyco_hydro_3"/>
    <property type="match status" value="1"/>
</dbReference>
<organism evidence="15 16">
    <name type="scientific">Talaromyces islandicus</name>
    <name type="common">Penicillium islandicum</name>
    <dbReference type="NCBI Taxonomy" id="28573"/>
    <lineage>
        <taxon>Eukaryota</taxon>
        <taxon>Fungi</taxon>
        <taxon>Dikarya</taxon>
        <taxon>Ascomycota</taxon>
        <taxon>Pezizomycotina</taxon>
        <taxon>Eurotiomycetes</taxon>
        <taxon>Eurotiomycetidae</taxon>
        <taxon>Eurotiales</taxon>
        <taxon>Trichocomaceae</taxon>
        <taxon>Talaromyces</taxon>
        <taxon>Talaromyces sect. Islandici</taxon>
    </lineage>
</organism>
<dbReference type="OMA" id="DMTMAGD"/>
<dbReference type="STRING" id="28573.A0A0U1LQZ2"/>
<dbReference type="InterPro" id="IPR017853">
    <property type="entry name" value="GH"/>
</dbReference>
<name>A0A0U1LQZ2_TALIS</name>
<evidence type="ECO:0000256" key="3">
    <source>
        <dbReference type="ARBA" id="ARBA00005336"/>
    </source>
</evidence>
<dbReference type="GO" id="GO:0008422">
    <property type="term" value="F:beta-glucosidase activity"/>
    <property type="evidence" value="ECO:0007669"/>
    <property type="project" value="UniProtKB-EC"/>
</dbReference>
<comment type="catalytic activity">
    <reaction evidence="1 12">
        <text>Hydrolysis of terminal, non-reducing beta-D-glucosyl residues with release of beta-D-glucose.</text>
        <dbReference type="EC" id="3.2.1.21"/>
    </reaction>
</comment>